<dbReference type="GO" id="GO:0005737">
    <property type="term" value="C:cytoplasm"/>
    <property type="evidence" value="ECO:0007669"/>
    <property type="project" value="UniProtKB-SubCell"/>
</dbReference>
<dbReference type="EMBL" id="VNHT01000033">
    <property type="protein sequence ID" value="TYP86103.1"/>
    <property type="molecule type" value="Genomic_DNA"/>
</dbReference>
<evidence type="ECO:0000313" key="10">
    <source>
        <dbReference type="EMBL" id="AKH37764.1"/>
    </source>
</evidence>
<evidence type="ECO:0000256" key="8">
    <source>
        <dbReference type="HAMAP-Rule" id="MF_01217"/>
    </source>
</evidence>
<dbReference type="GO" id="GO:0036104">
    <property type="term" value="P:Kdo2-lipid A biosynthetic process"/>
    <property type="evidence" value="ECO:0007669"/>
    <property type="project" value="UniProtKB-UniPathway"/>
</dbReference>
<dbReference type="InterPro" id="IPR009081">
    <property type="entry name" value="PP-bd_ACP"/>
</dbReference>
<keyword evidence="3 8" id="KW-0597">Phosphoprotein</keyword>
<evidence type="ECO:0000256" key="7">
    <source>
        <dbReference type="ARBA" id="ARBA00024328"/>
    </source>
</evidence>
<comment type="function">
    <text evidence="8">Carrier of the growing fatty acid chain in fatty acid biosynthesis.</text>
</comment>
<evidence type="ECO:0000256" key="4">
    <source>
        <dbReference type="ARBA" id="ARBA00022832"/>
    </source>
</evidence>
<dbReference type="HAMAP" id="MF_01217">
    <property type="entry name" value="Acyl_carrier"/>
    <property type="match status" value="1"/>
</dbReference>
<dbReference type="AlphaFoldDB" id="A0A0F7KG05"/>
<dbReference type="GO" id="GO:0000036">
    <property type="term" value="F:acyl carrier activity"/>
    <property type="evidence" value="ECO:0007669"/>
    <property type="project" value="UniProtKB-UniRule"/>
</dbReference>
<evidence type="ECO:0000259" key="9">
    <source>
        <dbReference type="PROSITE" id="PS50075"/>
    </source>
</evidence>
<keyword evidence="2 8" id="KW-0444">Lipid biosynthesis</keyword>
<comment type="PTM">
    <text evidence="8">4'-phosphopantetheine is transferred from CoA to a specific serine of apo-ACP by AcpS. This modification is essential for activity because fatty acids are bound in thioester linkage to the sulfhydryl of the prosthetic group.</text>
</comment>
<dbReference type="PROSITE" id="PS50075">
    <property type="entry name" value="CARRIER"/>
    <property type="match status" value="1"/>
</dbReference>
<reference evidence="10 12" key="2">
    <citation type="journal article" date="2016" name="Genome Announc.">
        <title>Genome Sequence of Nitrosomonas communis Strain Nm2, a Mesophilic Ammonia-Oxidizing Bacterium Isolated from Mediterranean Soil.</title>
        <authorList>
            <person name="Kozlowski J.A."/>
            <person name="Kits K.D."/>
            <person name="Stein L.Y."/>
        </authorList>
    </citation>
    <scope>NUCLEOTIDE SEQUENCE [LARGE SCALE GENOMIC DNA]</scope>
    <source>
        <strain evidence="10 12">Nm2</strain>
    </source>
</reference>
<dbReference type="Proteomes" id="UP000324176">
    <property type="component" value="Unassembled WGS sequence"/>
</dbReference>
<keyword evidence="6 8" id="KW-0275">Fatty acid biosynthesis</keyword>
<sequence length="84" mass="9285">MDKTDIEQKVIQFIASKVENVDVSKITTASQFGELGLDSMDTVQLLFDAEEEFGVSFDSDEVKNFRSVGDIVNYIDHPPPSVSA</sequence>
<evidence type="ECO:0000256" key="6">
    <source>
        <dbReference type="ARBA" id="ARBA00023160"/>
    </source>
</evidence>
<comment type="similarity">
    <text evidence="8">Belongs to the acyl carrier protein (ACP) family.</text>
</comment>
<dbReference type="RefSeq" id="WP_046849836.1">
    <property type="nucleotide sequence ID" value="NZ_CBDIPD010000126.1"/>
</dbReference>
<dbReference type="InterPro" id="IPR003231">
    <property type="entry name" value="ACP"/>
</dbReference>
<gene>
    <name evidence="8" type="primary">acpP</name>
    <name evidence="10" type="ORF">AAW31_08020</name>
    <name evidence="11" type="ORF">BCL69_103329</name>
</gene>
<evidence type="ECO:0000256" key="3">
    <source>
        <dbReference type="ARBA" id="ARBA00022553"/>
    </source>
</evidence>
<evidence type="ECO:0000256" key="1">
    <source>
        <dbReference type="ARBA" id="ARBA00022450"/>
    </source>
</evidence>
<protein>
    <recommendedName>
        <fullName evidence="8">Acyl carrier protein</fullName>
        <shortName evidence="8">ACP</shortName>
    </recommendedName>
</protein>
<dbReference type="PATRIC" id="fig|44574.3.peg.1959"/>
<dbReference type="Pfam" id="PF00550">
    <property type="entry name" value="PP-binding"/>
    <property type="match status" value="1"/>
</dbReference>
<evidence type="ECO:0000313" key="11">
    <source>
        <dbReference type="EMBL" id="TYP86103.1"/>
    </source>
</evidence>
<reference evidence="12" key="1">
    <citation type="submission" date="2015-05" db="EMBL/GenBank/DDBJ databases">
        <title>Draft genome of Nitrosomonas communis strain Nm2.</title>
        <authorList>
            <person name="Kozlowski J.A."/>
            <person name="Kits K.D."/>
            <person name="Stein L.Y."/>
        </authorList>
    </citation>
    <scope>NUCLEOTIDE SEQUENCE [LARGE SCALE GENOMIC DNA]</scope>
    <source>
        <strain evidence="12">Nm2</strain>
    </source>
</reference>
<organism evidence="10 12">
    <name type="scientific">Nitrosomonas communis</name>
    <dbReference type="NCBI Taxonomy" id="44574"/>
    <lineage>
        <taxon>Bacteria</taxon>
        <taxon>Pseudomonadati</taxon>
        <taxon>Pseudomonadota</taxon>
        <taxon>Betaproteobacteria</taxon>
        <taxon>Nitrosomonadales</taxon>
        <taxon>Nitrosomonadaceae</taxon>
        <taxon>Nitrosomonas</taxon>
    </lineage>
</organism>
<dbReference type="UniPathway" id="UPA00094"/>
<dbReference type="KEGG" id="nco:AAW31_08020"/>
<evidence type="ECO:0000256" key="2">
    <source>
        <dbReference type="ARBA" id="ARBA00022516"/>
    </source>
</evidence>
<evidence type="ECO:0000313" key="12">
    <source>
        <dbReference type="Proteomes" id="UP000034156"/>
    </source>
</evidence>
<comment type="pathway">
    <text evidence="7">Glycolipid biosynthesis; KDO(2)-lipid A biosynthesis.</text>
</comment>
<dbReference type="Proteomes" id="UP000034156">
    <property type="component" value="Chromosome"/>
</dbReference>
<accession>A0A0F7KG05</accession>
<dbReference type="GO" id="GO:0000035">
    <property type="term" value="F:acyl binding"/>
    <property type="evidence" value="ECO:0007669"/>
    <property type="project" value="TreeGrafter"/>
</dbReference>
<dbReference type="Gene3D" id="1.10.1200.10">
    <property type="entry name" value="ACP-like"/>
    <property type="match status" value="1"/>
</dbReference>
<proteinExistence type="inferred from homology"/>
<keyword evidence="5 8" id="KW-0443">Lipid metabolism</keyword>
<keyword evidence="1 8" id="KW-0596">Phosphopantetheine</keyword>
<keyword evidence="12" id="KW-1185">Reference proteome</keyword>
<comment type="pathway">
    <text evidence="8">Lipid metabolism; fatty acid biosynthesis.</text>
</comment>
<comment type="subcellular location">
    <subcellularLocation>
        <location evidence="8">Cytoplasm</location>
    </subcellularLocation>
</comment>
<keyword evidence="4 8" id="KW-0276">Fatty acid metabolism</keyword>
<keyword evidence="8" id="KW-0963">Cytoplasm</keyword>
<reference evidence="11 13" key="3">
    <citation type="submission" date="2019-07" db="EMBL/GenBank/DDBJ databases">
        <title>Active sludge and wastewater microbial communities from Klosterneuburg, Austria.</title>
        <authorList>
            <person name="Wagner M."/>
        </authorList>
    </citation>
    <scope>NUCLEOTIDE SEQUENCE [LARGE SCALE GENOMIC DNA]</scope>
    <source>
        <strain evidence="11 13">Nm2</strain>
    </source>
</reference>
<dbReference type="InterPro" id="IPR036736">
    <property type="entry name" value="ACP-like_sf"/>
</dbReference>
<feature type="modified residue" description="O-(pantetheine 4'-phosphoryl)serine" evidence="8">
    <location>
        <position position="39"/>
    </location>
</feature>
<evidence type="ECO:0000256" key="5">
    <source>
        <dbReference type="ARBA" id="ARBA00023098"/>
    </source>
</evidence>
<dbReference type="InterPro" id="IPR006162">
    <property type="entry name" value="Ppantetheine_attach_site"/>
</dbReference>
<feature type="domain" description="Carrier" evidence="9">
    <location>
        <begin position="4"/>
        <end position="79"/>
    </location>
</feature>
<dbReference type="UniPathway" id="UPA00360"/>
<dbReference type="PROSITE" id="PS00012">
    <property type="entry name" value="PHOSPHOPANTETHEINE"/>
    <property type="match status" value="1"/>
</dbReference>
<name>A0A0F7KG05_9PROT</name>
<dbReference type="PANTHER" id="PTHR20863:SF76">
    <property type="entry name" value="CARRIER DOMAIN-CONTAINING PROTEIN"/>
    <property type="match status" value="1"/>
</dbReference>
<evidence type="ECO:0000313" key="13">
    <source>
        <dbReference type="Proteomes" id="UP000324176"/>
    </source>
</evidence>
<dbReference type="EMBL" id="CP011451">
    <property type="protein sequence ID" value="AKH37764.1"/>
    <property type="molecule type" value="Genomic_DNA"/>
</dbReference>
<dbReference type="GO" id="GO:0016020">
    <property type="term" value="C:membrane"/>
    <property type="evidence" value="ECO:0007669"/>
    <property type="project" value="GOC"/>
</dbReference>
<dbReference type="PANTHER" id="PTHR20863">
    <property type="entry name" value="ACYL CARRIER PROTEIN"/>
    <property type="match status" value="1"/>
</dbReference>
<dbReference type="OrthoDB" id="3392378at2"/>
<dbReference type="SUPFAM" id="SSF47336">
    <property type="entry name" value="ACP-like"/>
    <property type="match status" value="1"/>
</dbReference>